<organism evidence="1 2">
    <name type="scientific">Mycobacterium noviomagense</name>
    <dbReference type="NCBI Taxonomy" id="459858"/>
    <lineage>
        <taxon>Bacteria</taxon>
        <taxon>Bacillati</taxon>
        <taxon>Actinomycetota</taxon>
        <taxon>Actinomycetes</taxon>
        <taxon>Mycobacteriales</taxon>
        <taxon>Mycobacteriaceae</taxon>
        <taxon>Mycobacterium</taxon>
    </lineage>
</organism>
<sequence length="111" mass="12044">MKPSEVLVEMRGVLESRGWTQNCYLDAPGRRCLLGAAAAVWSPERCPAMSAALTALEGKIAEMYPSGVVIRSFEAHPGSRLPAFNDAPGRTMQEILDLIDKTLIGLEEKGQ</sequence>
<dbReference type="AlphaFoldDB" id="A0A7I7PBV1"/>
<reference evidence="1 2" key="1">
    <citation type="journal article" date="2019" name="Emerg. Microbes Infect.">
        <title>Comprehensive subspecies identification of 175 nontuberculous mycobacteria species based on 7547 genomic profiles.</title>
        <authorList>
            <person name="Matsumoto Y."/>
            <person name="Kinjo T."/>
            <person name="Motooka D."/>
            <person name="Nabeya D."/>
            <person name="Jung N."/>
            <person name="Uechi K."/>
            <person name="Horii T."/>
            <person name="Iida T."/>
            <person name="Fujita J."/>
            <person name="Nakamura S."/>
        </authorList>
    </citation>
    <scope>NUCLEOTIDE SEQUENCE [LARGE SCALE GENOMIC DNA]</scope>
    <source>
        <strain evidence="1 2">JCM 16367</strain>
    </source>
</reference>
<dbReference type="Pfam" id="PF19698">
    <property type="entry name" value="DUF6197"/>
    <property type="match status" value="1"/>
</dbReference>
<name>A0A7I7PBV1_9MYCO</name>
<protein>
    <submittedName>
        <fullName evidence="1">Uncharacterized protein</fullName>
    </submittedName>
</protein>
<proteinExistence type="predicted"/>
<evidence type="ECO:0000313" key="1">
    <source>
        <dbReference type="EMBL" id="BBY06078.1"/>
    </source>
</evidence>
<dbReference type="InterPro" id="IPR045677">
    <property type="entry name" value="DUF6197"/>
</dbReference>
<dbReference type="Proteomes" id="UP000466894">
    <property type="component" value="Chromosome"/>
</dbReference>
<gene>
    <name evidence="1" type="ORF">MNVI_13960</name>
</gene>
<dbReference type="EMBL" id="AP022583">
    <property type="protein sequence ID" value="BBY06078.1"/>
    <property type="molecule type" value="Genomic_DNA"/>
</dbReference>
<dbReference type="KEGG" id="mnv:MNVI_13960"/>
<evidence type="ECO:0000313" key="2">
    <source>
        <dbReference type="Proteomes" id="UP000466894"/>
    </source>
</evidence>
<dbReference type="RefSeq" id="WP_169922534.1">
    <property type="nucleotide sequence ID" value="NZ_JACKRQ010000049.1"/>
</dbReference>
<accession>A0A7I7PBV1</accession>